<dbReference type="GO" id="GO:0004563">
    <property type="term" value="F:beta-N-acetylhexosaminidase activity"/>
    <property type="evidence" value="ECO:0007669"/>
    <property type="project" value="UniProtKB-EC"/>
</dbReference>
<dbReference type="Pfam" id="PF00933">
    <property type="entry name" value="Glyco_hydro_3"/>
    <property type="match status" value="1"/>
</dbReference>
<dbReference type="Gene3D" id="3.20.20.300">
    <property type="entry name" value="Glycoside hydrolase, family 3, N-terminal domain"/>
    <property type="match status" value="1"/>
</dbReference>
<reference evidence="9" key="1">
    <citation type="journal article" date="2014" name="Int. J. Syst. Evol. Microbiol.">
        <title>Complete genome sequence of Corynebacterium casei LMG S-19264T (=DSM 44701T), isolated from a smear-ripened cheese.</title>
        <authorList>
            <consortium name="US DOE Joint Genome Institute (JGI-PGF)"/>
            <person name="Walter F."/>
            <person name="Albersmeier A."/>
            <person name="Kalinowski J."/>
            <person name="Ruckert C."/>
        </authorList>
    </citation>
    <scope>NUCLEOTIDE SEQUENCE</scope>
    <source>
        <strain evidence="9">CGMCC 1.15388</strain>
    </source>
</reference>
<organism evidence="9 10">
    <name type="scientific">Nesterenkonia cremea</name>
    <dbReference type="NCBI Taxonomy" id="1882340"/>
    <lineage>
        <taxon>Bacteria</taxon>
        <taxon>Bacillati</taxon>
        <taxon>Actinomycetota</taxon>
        <taxon>Actinomycetes</taxon>
        <taxon>Micrococcales</taxon>
        <taxon>Micrococcaceae</taxon>
        <taxon>Nesterenkonia</taxon>
    </lineage>
</organism>
<dbReference type="InterPro" id="IPR017853">
    <property type="entry name" value="GH"/>
</dbReference>
<dbReference type="PANTHER" id="PTHR30480:SF13">
    <property type="entry name" value="BETA-HEXOSAMINIDASE"/>
    <property type="match status" value="1"/>
</dbReference>
<dbReference type="PANTHER" id="PTHR30480">
    <property type="entry name" value="BETA-HEXOSAMINIDASE-RELATED"/>
    <property type="match status" value="1"/>
</dbReference>
<feature type="compositionally biased region" description="Acidic residues" evidence="6">
    <location>
        <begin position="32"/>
        <end position="44"/>
    </location>
</feature>
<reference evidence="9" key="2">
    <citation type="submission" date="2020-09" db="EMBL/GenBank/DDBJ databases">
        <authorList>
            <person name="Sun Q."/>
            <person name="Zhou Y."/>
        </authorList>
    </citation>
    <scope>NUCLEOTIDE SEQUENCE</scope>
    <source>
        <strain evidence="9">CGMCC 1.15388</strain>
    </source>
</reference>
<dbReference type="EC" id="3.2.1.52" evidence="3"/>
<comment type="catalytic activity">
    <reaction evidence="1">
        <text>Hydrolysis of terminal non-reducing N-acetyl-D-hexosamine residues in N-acetyl-beta-D-hexosaminides.</text>
        <dbReference type="EC" id="3.2.1.52"/>
    </reaction>
</comment>
<proteinExistence type="inferred from homology"/>
<sequence>MLTRHRGSTLSAAALLSALMLAACGGGTAGDGDADGSGDQPEGEQDQHQEQIEEAEAARDAALAGPAEAHQEEAAQLVSELSLEEKVGQVLVGEYSSADASGMASLVEELHLAGAIVMGDNVPAAGEGAEQSGADLTELETQISSIQSAAEERGYPAMISVDQEGGLVTRVGEPLTEWPTPMAFGAAHENLEGTGLTWQGHLFMGEELAELGFTASFAPNGDVTVGAADPTMGSRAFSSDPEVVAELSLTGIRGLAEGGLMGSVKHFPGHGSVTDDSHYTLPTQDASLEELREQDWVPFAESIEAGVPMIMMGHIDVPALDEGVPSSLSSAAYDELREMGHDGVVVTDALNMGAIADGYGPDQAPVMALESGADLLLMPADVRGAHEAIVSAVESEELSQERLDEAAERVVAMLLWQQDLEAGELDAGPGVQMPEMLRDHYLGLGEEGLTDDAEWLDDGAIDGEPGSADWVEHNAENVAEQLAAASVTVVAGECGTDQLEGGLQISGGTEQDQARLAAAAERAGVEVTDAGGAQVTLLGGDQPAAGGDVAVALDRPEGLDGSDAPTQIALYGRTAESFDALIAVLQGGEAPGSLPVPVGDLEPGHSAC</sequence>
<evidence type="ECO:0000256" key="4">
    <source>
        <dbReference type="ARBA" id="ARBA00022801"/>
    </source>
</evidence>
<dbReference type="EMBL" id="BMIS01000006">
    <property type="protein sequence ID" value="GGE70105.1"/>
    <property type="molecule type" value="Genomic_DNA"/>
</dbReference>
<evidence type="ECO:0000256" key="2">
    <source>
        <dbReference type="ARBA" id="ARBA00005336"/>
    </source>
</evidence>
<feature type="domain" description="Glycoside hydrolase family 3 N-terminal" evidence="8">
    <location>
        <begin position="83"/>
        <end position="411"/>
    </location>
</feature>
<dbReference type="InterPro" id="IPR050226">
    <property type="entry name" value="NagZ_Beta-hexosaminidase"/>
</dbReference>
<dbReference type="InterPro" id="IPR036962">
    <property type="entry name" value="Glyco_hydro_3_N_sf"/>
</dbReference>
<evidence type="ECO:0000256" key="1">
    <source>
        <dbReference type="ARBA" id="ARBA00001231"/>
    </source>
</evidence>
<keyword evidence="7" id="KW-0732">Signal</keyword>
<evidence type="ECO:0000313" key="10">
    <source>
        <dbReference type="Proteomes" id="UP000633136"/>
    </source>
</evidence>
<dbReference type="AlphaFoldDB" id="A0A917EP76"/>
<dbReference type="Proteomes" id="UP000633136">
    <property type="component" value="Unassembled WGS sequence"/>
</dbReference>
<keyword evidence="4" id="KW-0378">Hydrolase</keyword>
<feature type="chain" id="PRO_5038513156" description="beta-N-acetylhexosaminidase" evidence="7">
    <location>
        <begin position="23"/>
        <end position="608"/>
    </location>
</feature>
<dbReference type="SUPFAM" id="SSF51445">
    <property type="entry name" value="(Trans)glycosidases"/>
    <property type="match status" value="1"/>
</dbReference>
<keyword evidence="10" id="KW-1185">Reference proteome</keyword>
<dbReference type="InterPro" id="IPR001764">
    <property type="entry name" value="Glyco_hydro_3_N"/>
</dbReference>
<name>A0A917EP76_9MICC</name>
<evidence type="ECO:0000313" key="9">
    <source>
        <dbReference type="EMBL" id="GGE70105.1"/>
    </source>
</evidence>
<comment type="similarity">
    <text evidence="2">Belongs to the glycosyl hydrolase 3 family.</text>
</comment>
<evidence type="ECO:0000256" key="7">
    <source>
        <dbReference type="SAM" id="SignalP"/>
    </source>
</evidence>
<dbReference type="GO" id="GO:0005975">
    <property type="term" value="P:carbohydrate metabolic process"/>
    <property type="evidence" value="ECO:0007669"/>
    <property type="project" value="InterPro"/>
</dbReference>
<evidence type="ECO:0000259" key="8">
    <source>
        <dbReference type="Pfam" id="PF00933"/>
    </source>
</evidence>
<evidence type="ECO:0000256" key="3">
    <source>
        <dbReference type="ARBA" id="ARBA00012663"/>
    </source>
</evidence>
<feature type="signal peptide" evidence="7">
    <location>
        <begin position="1"/>
        <end position="22"/>
    </location>
</feature>
<comment type="caution">
    <text evidence="9">The sequence shown here is derived from an EMBL/GenBank/DDBJ whole genome shotgun (WGS) entry which is preliminary data.</text>
</comment>
<feature type="compositionally biased region" description="Basic and acidic residues" evidence="6">
    <location>
        <begin position="45"/>
        <end position="58"/>
    </location>
</feature>
<feature type="region of interest" description="Disordered" evidence="6">
    <location>
        <begin position="28"/>
        <end position="58"/>
    </location>
</feature>
<accession>A0A917EP76</accession>
<evidence type="ECO:0000256" key="6">
    <source>
        <dbReference type="SAM" id="MobiDB-lite"/>
    </source>
</evidence>
<dbReference type="PROSITE" id="PS51257">
    <property type="entry name" value="PROKAR_LIPOPROTEIN"/>
    <property type="match status" value="1"/>
</dbReference>
<protein>
    <recommendedName>
        <fullName evidence="3">beta-N-acetylhexosaminidase</fullName>
        <ecNumber evidence="3">3.2.1.52</ecNumber>
    </recommendedName>
</protein>
<gene>
    <name evidence="9" type="ORF">GCM10011401_16780</name>
</gene>
<dbReference type="GO" id="GO:0009254">
    <property type="term" value="P:peptidoglycan turnover"/>
    <property type="evidence" value="ECO:0007669"/>
    <property type="project" value="TreeGrafter"/>
</dbReference>
<evidence type="ECO:0000256" key="5">
    <source>
        <dbReference type="ARBA" id="ARBA00023295"/>
    </source>
</evidence>
<keyword evidence="5" id="KW-0326">Glycosidase</keyword>